<dbReference type="InterPro" id="IPR016047">
    <property type="entry name" value="M23ase_b-sheet_dom"/>
</dbReference>
<keyword evidence="2" id="KW-1133">Transmembrane helix</keyword>
<dbReference type="STRING" id="745411.B3C1_12444"/>
<name>K2J8A6_9GAMM</name>
<dbReference type="SUPFAM" id="SSF51261">
    <property type="entry name" value="Duplicated hybrid motif"/>
    <property type="match status" value="1"/>
</dbReference>
<dbReference type="AlphaFoldDB" id="K2J8A6"/>
<evidence type="ECO:0000259" key="3">
    <source>
        <dbReference type="Pfam" id="PF01551"/>
    </source>
</evidence>
<dbReference type="InterPro" id="IPR050570">
    <property type="entry name" value="Cell_wall_metabolism_enzyme"/>
</dbReference>
<sequence>MTLTFIIHGPSRKRQWQLSLWLLLMGLGVLAMLLWSLVPKAEAQPAGQGGPSLAEARWQQLQQQLAQVQGELAGLRVRAELLSRQQGLGPLKLDDSQGELVQLDQAFSLLESWQGRLHMPSIGQPLTSSRKASGFGFRQDPFTGKRRWHGGLDMSAKAGTPVLASAGGIVTFAGSYAGYGLLVEIDHGGGMVTRYGHNSALLVKRGDKIAKGQTIAQVGQSGRATGPHLHFEVLAMNQPQNPAHFVYRPGGL</sequence>
<evidence type="ECO:0000256" key="1">
    <source>
        <dbReference type="SAM" id="Coils"/>
    </source>
</evidence>
<keyword evidence="5" id="KW-1185">Reference proteome</keyword>
<gene>
    <name evidence="4" type="ORF">B3C1_12444</name>
</gene>
<feature type="domain" description="M23ase beta-sheet core" evidence="3">
    <location>
        <begin position="149"/>
        <end position="242"/>
    </location>
</feature>
<keyword evidence="2" id="KW-0472">Membrane</keyword>
<dbReference type="eggNOG" id="COG0739">
    <property type="taxonomic scope" value="Bacteria"/>
</dbReference>
<accession>K2J8A6</accession>
<proteinExistence type="predicted"/>
<dbReference type="EMBL" id="AMRI01000017">
    <property type="protein sequence ID" value="EKE71443.1"/>
    <property type="molecule type" value="Genomic_DNA"/>
</dbReference>
<dbReference type="PANTHER" id="PTHR21666">
    <property type="entry name" value="PEPTIDASE-RELATED"/>
    <property type="match status" value="1"/>
</dbReference>
<feature type="coiled-coil region" evidence="1">
    <location>
        <begin position="58"/>
        <end position="85"/>
    </location>
</feature>
<feature type="transmembrane region" description="Helical" evidence="2">
    <location>
        <begin position="20"/>
        <end position="38"/>
    </location>
</feature>
<comment type="caution">
    <text evidence="4">The sequence shown here is derived from an EMBL/GenBank/DDBJ whole genome shotgun (WGS) entry which is preliminary data.</text>
</comment>
<dbReference type="RefSeq" id="WP_008485213.1">
    <property type="nucleotide sequence ID" value="NZ_AMRI01000017.1"/>
</dbReference>
<evidence type="ECO:0000313" key="4">
    <source>
        <dbReference type="EMBL" id="EKE71443.1"/>
    </source>
</evidence>
<evidence type="ECO:0000313" key="5">
    <source>
        <dbReference type="Proteomes" id="UP000006755"/>
    </source>
</evidence>
<dbReference type="Proteomes" id="UP000006755">
    <property type="component" value="Unassembled WGS sequence"/>
</dbReference>
<dbReference type="PANTHER" id="PTHR21666:SF270">
    <property type="entry name" value="MUREIN HYDROLASE ACTIVATOR ENVC"/>
    <property type="match status" value="1"/>
</dbReference>
<dbReference type="Pfam" id="PF01551">
    <property type="entry name" value="Peptidase_M23"/>
    <property type="match status" value="1"/>
</dbReference>
<dbReference type="GO" id="GO:0004222">
    <property type="term" value="F:metalloendopeptidase activity"/>
    <property type="evidence" value="ECO:0007669"/>
    <property type="project" value="TreeGrafter"/>
</dbReference>
<dbReference type="OrthoDB" id="9805070at2"/>
<reference evidence="4 5" key="1">
    <citation type="journal article" date="2012" name="J. Bacteriol.">
        <title>Genome Sequence of Gallaecimonas xiamenensis Type Strain 3-C-1.</title>
        <authorList>
            <person name="Lai Q."/>
            <person name="Wang L."/>
            <person name="Wang W."/>
            <person name="Shao Z."/>
        </authorList>
    </citation>
    <scope>NUCLEOTIDE SEQUENCE [LARGE SCALE GENOMIC DNA]</scope>
    <source>
        <strain evidence="4 5">3-C-1</strain>
    </source>
</reference>
<keyword evidence="1" id="KW-0175">Coiled coil</keyword>
<keyword evidence="2" id="KW-0812">Transmembrane</keyword>
<dbReference type="InterPro" id="IPR011055">
    <property type="entry name" value="Dup_hybrid_motif"/>
</dbReference>
<dbReference type="CDD" id="cd12797">
    <property type="entry name" value="M23_peptidase"/>
    <property type="match status" value="1"/>
</dbReference>
<dbReference type="Gene3D" id="2.70.70.10">
    <property type="entry name" value="Glucose Permease (Domain IIA)"/>
    <property type="match status" value="1"/>
</dbReference>
<protein>
    <submittedName>
        <fullName evidence="4">Peptidase M23B</fullName>
    </submittedName>
</protein>
<evidence type="ECO:0000256" key="2">
    <source>
        <dbReference type="SAM" id="Phobius"/>
    </source>
</evidence>
<organism evidence="4 5">
    <name type="scientific">Gallaecimonas xiamenensis 3-C-1</name>
    <dbReference type="NCBI Taxonomy" id="745411"/>
    <lineage>
        <taxon>Bacteria</taxon>
        <taxon>Pseudomonadati</taxon>
        <taxon>Pseudomonadota</taxon>
        <taxon>Gammaproteobacteria</taxon>
        <taxon>Enterobacterales</taxon>
        <taxon>Gallaecimonadaceae</taxon>
        <taxon>Gallaecimonas</taxon>
    </lineage>
</organism>